<feature type="non-terminal residue" evidence="1">
    <location>
        <position position="186"/>
    </location>
</feature>
<evidence type="ECO:0000313" key="1">
    <source>
        <dbReference type="EMBL" id="CEM48877.1"/>
    </source>
</evidence>
<dbReference type="EMBL" id="CDMZ01004173">
    <property type="protein sequence ID" value="CEM48877.1"/>
    <property type="molecule type" value="Genomic_DNA"/>
</dbReference>
<organism evidence="1">
    <name type="scientific">Chromera velia CCMP2878</name>
    <dbReference type="NCBI Taxonomy" id="1169474"/>
    <lineage>
        <taxon>Eukaryota</taxon>
        <taxon>Sar</taxon>
        <taxon>Alveolata</taxon>
        <taxon>Colpodellida</taxon>
        <taxon>Chromeraceae</taxon>
        <taxon>Chromera</taxon>
    </lineage>
</organism>
<proteinExistence type="predicted"/>
<dbReference type="AlphaFoldDB" id="A0A0G4HWN1"/>
<protein>
    <submittedName>
        <fullName evidence="1">Uncharacterized protein</fullName>
    </submittedName>
</protein>
<accession>A0A0G4HWN1</accession>
<gene>
    <name evidence="1" type="ORF">Cvel_32722</name>
</gene>
<name>A0A0G4HWN1_9ALVE</name>
<sequence>MFSPLLKQQISVLQGTQEWARILEGSADGHLEVVTATARELETSLFAQIRDFFRSDPTFFVPFISAAEGHVKALVRGYVDEETRKALQGMGGSQAMQQHDPQAAAAAAETILSLRDLFDSGELQTQPLAVRRNNIQDRRALERSQLIALIQNQHVDLLGDLPKLRTTGGTGEILGSTFWIRAFLPV</sequence>
<reference evidence="1" key="1">
    <citation type="submission" date="2014-11" db="EMBL/GenBank/DDBJ databases">
        <authorList>
            <person name="Otto D Thomas"/>
            <person name="Naeem Raeece"/>
        </authorList>
    </citation>
    <scope>NUCLEOTIDE SEQUENCE</scope>
</reference>